<evidence type="ECO:0000313" key="1">
    <source>
        <dbReference type="EMBL" id="KAK4104441.1"/>
    </source>
</evidence>
<accession>A0AAN6T500</accession>
<dbReference type="Proteomes" id="UP001305647">
    <property type="component" value="Unassembled WGS sequence"/>
</dbReference>
<name>A0AAN6T500_9PEZI</name>
<comment type="caution">
    <text evidence="1">The sequence shown here is derived from an EMBL/GenBank/DDBJ whole genome shotgun (WGS) entry which is preliminary data.</text>
</comment>
<keyword evidence="2" id="KW-1185">Reference proteome</keyword>
<proteinExistence type="predicted"/>
<protein>
    <submittedName>
        <fullName evidence="1">Uncharacterized protein</fullName>
    </submittedName>
</protein>
<dbReference type="AlphaFoldDB" id="A0AAN6T500"/>
<gene>
    <name evidence="1" type="ORF">N658DRAFT_177968</name>
</gene>
<reference evidence="1" key="1">
    <citation type="journal article" date="2023" name="Mol. Phylogenet. Evol.">
        <title>Genome-scale phylogeny and comparative genomics of the fungal order Sordariales.</title>
        <authorList>
            <person name="Hensen N."/>
            <person name="Bonometti L."/>
            <person name="Westerberg I."/>
            <person name="Brannstrom I.O."/>
            <person name="Guillou S."/>
            <person name="Cros-Aarteil S."/>
            <person name="Calhoun S."/>
            <person name="Haridas S."/>
            <person name="Kuo A."/>
            <person name="Mondo S."/>
            <person name="Pangilinan J."/>
            <person name="Riley R."/>
            <person name="LaButti K."/>
            <person name="Andreopoulos B."/>
            <person name="Lipzen A."/>
            <person name="Chen C."/>
            <person name="Yan M."/>
            <person name="Daum C."/>
            <person name="Ng V."/>
            <person name="Clum A."/>
            <person name="Steindorff A."/>
            <person name="Ohm R.A."/>
            <person name="Martin F."/>
            <person name="Silar P."/>
            <person name="Natvig D.O."/>
            <person name="Lalanne C."/>
            <person name="Gautier V."/>
            <person name="Ament-Velasquez S.L."/>
            <person name="Kruys A."/>
            <person name="Hutchinson M.I."/>
            <person name="Powell A.J."/>
            <person name="Barry K."/>
            <person name="Miller A.N."/>
            <person name="Grigoriev I.V."/>
            <person name="Debuchy R."/>
            <person name="Gladieux P."/>
            <person name="Hiltunen Thoren M."/>
            <person name="Johannesson H."/>
        </authorList>
    </citation>
    <scope>NUCLEOTIDE SEQUENCE</scope>
    <source>
        <strain evidence="1">CBS 757.83</strain>
    </source>
</reference>
<sequence>MWMLTRNLKRVDARHGISTILPSFQPYERHPCGPHQEPCPPAACHWIDWTLIAARRIPVTVSSQAQFTTHLEAPGESNGPEAVEVHTILRFSHYRASVPMKPRPTIFEQGRPADSEFRSVCIIQYEVQIVTSGPPPAFDQGPLRCKVGDADGFSANPARHPPGTFSILTISAAFSQPFPGFTFPSSARK</sequence>
<evidence type="ECO:0000313" key="2">
    <source>
        <dbReference type="Proteomes" id="UP001305647"/>
    </source>
</evidence>
<reference evidence="1" key="2">
    <citation type="submission" date="2023-05" db="EMBL/GenBank/DDBJ databases">
        <authorList>
            <consortium name="Lawrence Berkeley National Laboratory"/>
            <person name="Steindorff A."/>
            <person name="Hensen N."/>
            <person name="Bonometti L."/>
            <person name="Westerberg I."/>
            <person name="Brannstrom I.O."/>
            <person name="Guillou S."/>
            <person name="Cros-Aarteil S."/>
            <person name="Calhoun S."/>
            <person name="Haridas S."/>
            <person name="Kuo A."/>
            <person name="Mondo S."/>
            <person name="Pangilinan J."/>
            <person name="Riley R."/>
            <person name="Labutti K."/>
            <person name="Andreopoulos B."/>
            <person name="Lipzen A."/>
            <person name="Chen C."/>
            <person name="Yanf M."/>
            <person name="Daum C."/>
            <person name="Ng V."/>
            <person name="Clum A."/>
            <person name="Ohm R."/>
            <person name="Martin F."/>
            <person name="Silar P."/>
            <person name="Natvig D."/>
            <person name="Lalanne C."/>
            <person name="Gautier V."/>
            <person name="Ament-Velasquez S.L."/>
            <person name="Kruys A."/>
            <person name="Hutchinson M.I."/>
            <person name="Powell A.J."/>
            <person name="Barry K."/>
            <person name="Miller A.N."/>
            <person name="Grigoriev I.V."/>
            <person name="Debuchy R."/>
            <person name="Gladieux P."/>
            <person name="Thoren M.H."/>
            <person name="Johannesson H."/>
        </authorList>
    </citation>
    <scope>NUCLEOTIDE SEQUENCE</scope>
    <source>
        <strain evidence="1">CBS 757.83</strain>
    </source>
</reference>
<organism evidence="1 2">
    <name type="scientific">Parathielavia hyrcaniae</name>
    <dbReference type="NCBI Taxonomy" id="113614"/>
    <lineage>
        <taxon>Eukaryota</taxon>
        <taxon>Fungi</taxon>
        <taxon>Dikarya</taxon>
        <taxon>Ascomycota</taxon>
        <taxon>Pezizomycotina</taxon>
        <taxon>Sordariomycetes</taxon>
        <taxon>Sordariomycetidae</taxon>
        <taxon>Sordariales</taxon>
        <taxon>Chaetomiaceae</taxon>
        <taxon>Parathielavia</taxon>
    </lineage>
</organism>
<dbReference type="EMBL" id="MU863626">
    <property type="protein sequence ID" value="KAK4104441.1"/>
    <property type="molecule type" value="Genomic_DNA"/>
</dbReference>